<feature type="binding site" evidence="11">
    <location>
        <begin position="312"/>
        <end position="316"/>
    </location>
    <ligand>
        <name>FMN</name>
        <dbReference type="ChEBI" id="CHEBI:58210"/>
    </ligand>
</feature>
<dbReference type="FunFam" id="3.60.150.10:FF:000002">
    <property type="entry name" value="Chorismate synthase"/>
    <property type="match status" value="1"/>
</dbReference>
<dbReference type="PANTHER" id="PTHR21085">
    <property type="entry name" value="CHORISMATE SYNTHASE"/>
    <property type="match status" value="1"/>
</dbReference>
<organism evidence="13 14">
    <name type="scientific">Ilumatobacter coccineus (strain NBRC 103263 / KCTC 29153 / YM16-304)</name>
    <dbReference type="NCBI Taxonomy" id="1313172"/>
    <lineage>
        <taxon>Bacteria</taxon>
        <taxon>Bacillati</taxon>
        <taxon>Actinomycetota</taxon>
        <taxon>Acidimicrobiia</taxon>
        <taxon>Acidimicrobiales</taxon>
        <taxon>Ilumatobacteraceae</taxon>
        <taxon>Ilumatobacter</taxon>
    </lineage>
</organism>
<evidence type="ECO:0000256" key="12">
    <source>
        <dbReference type="RuleBase" id="RU000605"/>
    </source>
</evidence>
<evidence type="ECO:0000256" key="3">
    <source>
        <dbReference type="ARBA" id="ARBA00013036"/>
    </source>
</evidence>
<keyword evidence="8 11" id="KW-0521">NADP</keyword>
<dbReference type="Proteomes" id="UP000011863">
    <property type="component" value="Chromosome"/>
</dbReference>
<dbReference type="Pfam" id="PF01264">
    <property type="entry name" value="Chorismate_synt"/>
    <property type="match status" value="1"/>
</dbReference>
<dbReference type="OrthoDB" id="9771806at2"/>
<keyword evidence="5 11" id="KW-0285">Flavoprotein</keyword>
<dbReference type="HAMAP" id="MF_00300">
    <property type="entry name" value="Chorismate_synth"/>
    <property type="match status" value="1"/>
</dbReference>
<feature type="binding site" evidence="11">
    <location>
        <position position="46"/>
    </location>
    <ligand>
        <name>NADP(+)</name>
        <dbReference type="ChEBI" id="CHEBI:58349"/>
    </ligand>
</feature>
<dbReference type="Gene3D" id="3.60.150.10">
    <property type="entry name" value="Chorismate synthase AroC"/>
    <property type="match status" value="1"/>
</dbReference>
<dbReference type="KEGG" id="aym:YM304_20340"/>
<keyword evidence="14" id="KW-1185">Reference proteome</keyword>
<dbReference type="GO" id="GO:0005829">
    <property type="term" value="C:cytosol"/>
    <property type="evidence" value="ECO:0007669"/>
    <property type="project" value="TreeGrafter"/>
</dbReference>
<dbReference type="GO" id="GO:0009073">
    <property type="term" value="P:aromatic amino acid family biosynthetic process"/>
    <property type="evidence" value="ECO:0007669"/>
    <property type="project" value="UniProtKB-KW"/>
</dbReference>
<evidence type="ECO:0000256" key="7">
    <source>
        <dbReference type="ARBA" id="ARBA00022827"/>
    </source>
</evidence>
<evidence type="ECO:0000256" key="10">
    <source>
        <dbReference type="ARBA" id="ARBA00023239"/>
    </source>
</evidence>
<dbReference type="GO" id="GO:0010181">
    <property type="term" value="F:FMN binding"/>
    <property type="evidence" value="ECO:0007669"/>
    <property type="project" value="TreeGrafter"/>
</dbReference>
<dbReference type="GO" id="GO:0008652">
    <property type="term" value="P:amino acid biosynthetic process"/>
    <property type="evidence" value="ECO:0007669"/>
    <property type="project" value="UniProtKB-KW"/>
</dbReference>
<sequence>MLRYLTAGESHGQGLVVVIEGLPAGLEITVEQIQAEMGRRRLGFGRGPRQRFEVDELTLIGGVRHGRTLGSPLAIEIKNTEWFRSDKWHEEMDPAPGETKAPLTQVRPGHADLAGMQKYGFTDARDVLERASARETAARVAAGTVAKALLRPLGVEILSHVIQMGSVRVPDGAPRPTPEQIDRVDESQVRCFDLEATDDMIAEIKACAKEGDSLGGVVEVLGFGLPVGLGSHVHWDRKLDGMLAQAVMSIQAVKGVEIGDGFDVAGRRGSQAHDPISWDSDAQKYRRESTLAGGTEGGMSTGELLVVRAAMKPLATLNKPTLATVDTATKEAGVSFKERTDVTAVPAMGVVAETMVALVLAGEAQRKFGGDSVDEFVRNAEAFAATL</sequence>
<comment type="function">
    <text evidence="11">Catalyzes the anti-1,4-elimination of the C-3 phosphate and the C-6 proR hydrogen from 5-enolpyruvylshikimate-3-phosphate (EPSP) to yield chorismate, which is the branch point compound that serves as the starting substrate for the three terminal pathways of aromatic amino acid biosynthesis. This reaction introduces a second double bond into the aromatic ring system.</text>
</comment>
<accession>A0A6C7ECI5</accession>
<feature type="binding site" evidence="11">
    <location>
        <position position="40"/>
    </location>
    <ligand>
        <name>NADP(+)</name>
        <dbReference type="ChEBI" id="CHEBI:58349"/>
    </ligand>
</feature>
<proteinExistence type="inferred from homology"/>
<feature type="binding site" evidence="11">
    <location>
        <begin position="130"/>
        <end position="132"/>
    </location>
    <ligand>
        <name>FMN</name>
        <dbReference type="ChEBI" id="CHEBI:58210"/>
    </ligand>
</feature>
<dbReference type="UniPathway" id="UPA00053">
    <property type="reaction ID" value="UER00090"/>
</dbReference>
<evidence type="ECO:0000256" key="2">
    <source>
        <dbReference type="ARBA" id="ARBA00008014"/>
    </source>
</evidence>
<evidence type="ECO:0000256" key="8">
    <source>
        <dbReference type="ARBA" id="ARBA00022857"/>
    </source>
</evidence>
<dbReference type="GO" id="GO:0004107">
    <property type="term" value="F:chorismate synthase activity"/>
    <property type="evidence" value="ECO:0007669"/>
    <property type="project" value="UniProtKB-UniRule"/>
</dbReference>
<dbReference type="GO" id="GO:0009423">
    <property type="term" value="P:chorismate biosynthetic process"/>
    <property type="evidence" value="ECO:0007669"/>
    <property type="project" value="UniProtKB-UniRule"/>
</dbReference>
<dbReference type="RefSeq" id="WP_015441595.1">
    <property type="nucleotide sequence ID" value="NC_020520.1"/>
</dbReference>
<reference evidence="13 14" key="1">
    <citation type="journal article" date="2013" name="Int. J. Syst. Evol. Microbiol.">
        <title>Ilumatobacter nonamiense sp. nov. and Ilumatobacter coccineum sp. nov., isolated from seashore sand.</title>
        <authorList>
            <person name="Matsumoto A."/>
            <person name="Kasai H."/>
            <person name="Matsuo Y."/>
            <person name="Shizuri Y."/>
            <person name="Ichikawa N."/>
            <person name="Fujita N."/>
            <person name="Omura S."/>
            <person name="Takahashi Y."/>
        </authorList>
    </citation>
    <scope>NUCLEOTIDE SEQUENCE [LARGE SCALE GENOMIC DNA]</scope>
    <source>
        <strain evidence="14">NBRC 103263 / KCTC 29153 / YM16-304</strain>
    </source>
</reference>
<evidence type="ECO:0000313" key="13">
    <source>
        <dbReference type="EMBL" id="BAN02348.1"/>
    </source>
</evidence>
<evidence type="ECO:0000313" key="14">
    <source>
        <dbReference type="Proteomes" id="UP000011863"/>
    </source>
</evidence>
<evidence type="ECO:0000256" key="4">
    <source>
        <dbReference type="ARBA" id="ARBA00022605"/>
    </source>
</evidence>
<evidence type="ECO:0000256" key="6">
    <source>
        <dbReference type="ARBA" id="ARBA00022643"/>
    </source>
</evidence>
<protein>
    <recommendedName>
        <fullName evidence="3 11">Chorismate synthase</fullName>
        <shortName evidence="11">CS</shortName>
        <ecNumber evidence="3 11">4.2.3.5</ecNumber>
    </recommendedName>
    <alternativeName>
        <fullName evidence="11">5-enolpyruvylshikimate-3-phosphate phospholyase</fullName>
    </alternativeName>
</protein>
<feature type="binding site" evidence="11">
    <location>
        <begin position="251"/>
        <end position="252"/>
    </location>
    <ligand>
        <name>FMN</name>
        <dbReference type="ChEBI" id="CHEBI:58210"/>
    </ligand>
</feature>
<dbReference type="CDD" id="cd07304">
    <property type="entry name" value="Chorismate_synthase"/>
    <property type="match status" value="1"/>
</dbReference>
<keyword evidence="10 11" id="KW-0456">Lyase</keyword>
<feature type="binding site" evidence="11">
    <location>
        <position position="297"/>
    </location>
    <ligand>
        <name>FMN</name>
        <dbReference type="ChEBI" id="CHEBI:58210"/>
    </ligand>
</feature>
<comment type="similarity">
    <text evidence="2 11 12">Belongs to the chorismate synthase family.</text>
</comment>
<dbReference type="InterPro" id="IPR035904">
    <property type="entry name" value="Chorismate_synth_AroC_sf"/>
</dbReference>
<dbReference type="PANTHER" id="PTHR21085:SF0">
    <property type="entry name" value="CHORISMATE SYNTHASE"/>
    <property type="match status" value="1"/>
</dbReference>
<name>A0A6C7ECI5_ILUCY</name>
<dbReference type="AlphaFoldDB" id="A0A6C7ECI5"/>
<evidence type="ECO:0000256" key="1">
    <source>
        <dbReference type="ARBA" id="ARBA00005044"/>
    </source>
</evidence>
<dbReference type="SUPFAM" id="SSF103263">
    <property type="entry name" value="Chorismate synthase, AroC"/>
    <property type="match status" value="1"/>
</dbReference>
<dbReference type="NCBIfam" id="NF003793">
    <property type="entry name" value="PRK05382.1"/>
    <property type="match status" value="1"/>
</dbReference>
<dbReference type="EC" id="4.2.3.5" evidence="3 11"/>
<evidence type="ECO:0000256" key="9">
    <source>
        <dbReference type="ARBA" id="ARBA00023141"/>
    </source>
</evidence>
<dbReference type="InterPro" id="IPR000453">
    <property type="entry name" value="Chorismate_synth"/>
</dbReference>
<dbReference type="PROSITE" id="PS00788">
    <property type="entry name" value="CHORISMATE_SYNTHASE_2"/>
    <property type="match status" value="1"/>
</dbReference>
<keyword evidence="6 11" id="KW-0288">FMN</keyword>
<comment type="subunit">
    <text evidence="11">Homotetramer.</text>
</comment>
<dbReference type="EMBL" id="AP012057">
    <property type="protein sequence ID" value="BAN02348.1"/>
    <property type="molecule type" value="Genomic_DNA"/>
</dbReference>
<evidence type="ECO:0000256" key="11">
    <source>
        <dbReference type="HAMAP-Rule" id="MF_00300"/>
    </source>
</evidence>
<dbReference type="PROSITE" id="PS00787">
    <property type="entry name" value="CHORISMATE_SYNTHASE_1"/>
    <property type="match status" value="1"/>
</dbReference>
<feature type="binding site" evidence="11">
    <location>
        <position position="339"/>
    </location>
    <ligand>
        <name>FMN</name>
        <dbReference type="ChEBI" id="CHEBI:58210"/>
    </ligand>
</feature>
<keyword evidence="9 11" id="KW-0057">Aromatic amino acid biosynthesis</keyword>
<dbReference type="PIRSF" id="PIRSF001456">
    <property type="entry name" value="Chorismate_synth"/>
    <property type="match status" value="1"/>
</dbReference>
<gene>
    <name evidence="11 13" type="primary">aroC</name>
    <name evidence="13" type="ORF">YM304_20340</name>
</gene>
<keyword evidence="7 11" id="KW-0274">FAD</keyword>
<dbReference type="InterPro" id="IPR020541">
    <property type="entry name" value="Chorismate_synthase_CS"/>
</dbReference>
<comment type="pathway">
    <text evidence="1 11 12">Metabolic intermediate biosynthesis; chorismate biosynthesis; chorismate from D-erythrose 4-phosphate and phosphoenolpyruvate: step 7/7.</text>
</comment>
<keyword evidence="4 11" id="KW-0028">Amino-acid biosynthesis</keyword>
<comment type="cofactor">
    <cofactor evidence="11 12">
        <name>FMNH2</name>
        <dbReference type="ChEBI" id="CHEBI:57618"/>
    </cofactor>
    <text evidence="11 12">Reduced FMN (FMNH(2)).</text>
</comment>
<comment type="catalytic activity">
    <reaction evidence="11 12">
        <text>5-O-(1-carboxyvinyl)-3-phosphoshikimate = chorismate + phosphate</text>
        <dbReference type="Rhea" id="RHEA:21020"/>
        <dbReference type="ChEBI" id="CHEBI:29748"/>
        <dbReference type="ChEBI" id="CHEBI:43474"/>
        <dbReference type="ChEBI" id="CHEBI:57701"/>
        <dbReference type="EC" id="4.2.3.5"/>
    </reaction>
</comment>
<dbReference type="NCBIfam" id="TIGR00033">
    <property type="entry name" value="aroC"/>
    <property type="match status" value="1"/>
</dbReference>
<evidence type="ECO:0000256" key="5">
    <source>
        <dbReference type="ARBA" id="ARBA00022630"/>
    </source>
</evidence>